<feature type="region of interest" description="Disordered" evidence="1">
    <location>
        <begin position="29"/>
        <end position="648"/>
    </location>
</feature>
<name>A0AA38PG90_9AGAR</name>
<feature type="compositionally biased region" description="Basic residues" evidence="1">
    <location>
        <begin position="1263"/>
        <end position="1274"/>
    </location>
</feature>
<sequence>MSSTSSRVTEDWDVETSAHEQRITNIAAWVEEAGPSTPTRRVVSSGSAAENWDDDFEDRLDSPRRSERKSPTAFRMRTTTSTTTATENWDDEFQFGDSPAKSKHAQYLHAEQDEDSEDDYPDFNALDKDEDDRTVTARSRKGGLAKLVFDSAPAVPPLPLSAHHSDFSAHVDQPFPRSPTTSSRDRDSIAAPSYYSYNSTTHLRGLGNLPPSPPIHKERERRRLRKKSRPQAPQGLEAMNFSAESVVGDEGGGRSRPVTPLQSRSSLRSTSLERNKRDSMLSSHTNTTALPSSPPPKTPLLSRIGSVKKKWPVRKKRASSTPSEVEMQRGEESSKTNWFFLPTSANASASSSASSSKVDEHSQVFSEKEDTHQTPKASRTNNSSHHTIPDVPPLLPPFNARTDDDYSRSNATPIGIPTTPSTPSKLMKRKSFGFVQLKSRNKPMNELNHVQENPSPSPYSPTSHPPHIPPRHPNRPNPKRHSVSANLSSMESTSTSDLPSDLEAELHGNASASGSNASCNASMSSSSVDLNSGNRESILRPSQSRHGSYGGLGLGRAPQGSSDNIEGSRRRSFSKSSRKRSKSRDKRNTTSSNHHTTGSDAVKHAQSELDQDKEPGGRGFMGSVRRISFIGKQKQEGKEHRHKRTKSGVSLASIGDGFRKSFERGRMEDGNADIGDGEERIVNSAPPIPPLLPPIELSPPSPPRVGDASPSFALASASAAQSTFSKPAALGSSPRSTKPVSPKAVSPLTASLGRSTGVPSIGRGGKSITSSTSMPAASVSANVPRRNSLGDLKIPARISQAQVGLRRDLGMVKEFAGRVEQLKNLQTTYHNLLVEVQSVLDAQHAQYAVQAQSHSRGTSPSLSASSPLASSSPSSPSAMNPMNIFRPLSRIRSNTSSTVLSPSSSSDSAPSPLATTSHMSPTAFIAHPENSQPSSPPANTMSTVPEVSMTSLQSSFPHPDTYKHLAAAFYTINSRYKIAWECAELLIELGGGPPSATDEGNGGTSEFVHNTDGTNPSGAGGAALYGRPPTSTSAPTALGSVGSSQAKKSRERAITLSGDESSSSKPGTPIPGAGPSAYFLPSSGSNPGSMSMTAQTSATSTSAPGSAPNMAWRASTGRHDLNQRQLLLLREMLNNSDSTFVHEGVPPNQQLLQSQPLPSALQRTQSDEHHFTRHPNPIIHSYSQHSSRGQRRQNSPMNSPLLTTPPTLPHASEEVNREWRWGHGVNSSTITLPSEESSVPSGSGLDRLGAGEPSQDSNDPRTMKKNRKTSRSSRLRGMSGLRDMLRSLTRNQNHQSTMINTSIMMPSTTSLGTEESSVEYHHRYIHGKVAGTVGGSSTHATHGRRRAKTSSGPDAGSSIRDRDQERSTSPYPNTHARPTSPYTASSFSAKASPRRPSLASIFRLGNRESKEGKEAKENKEKLNSSPSFTNVQDGVNDVIHTKESSGKTSGTSDEDWDRLELEYPQRRQDKKGHTPDPSPETIRGRSPYMQDVALPPVPPIPSSASQTSLPLGSPGPNGIPGVPARATRLSNVEENEHVESGADDPRASMTSLSNRRTSPAPYRKEQKNLTGSVRSMPAQPLSVDHASHSKYHLRHSYASHNAQLPSHDHPNASHQMKLAMTPENIKPLLENAKEVHARLTDCIGEIKGLVFALGEGGLGSAG</sequence>
<dbReference type="Proteomes" id="UP001163846">
    <property type="component" value="Unassembled WGS sequence"/>
</dbReference>
<feature type="compositionally biased region" description="Basic and acidic residues" evidence="1">
    <location>
        <begin position="1534"/>
        <end position="1546"/>
    </location>
</feature>
<proteinExistence type="predicted"/>
<evidence type="ECO:0000313" key="2">
    <source>
        <dbReference type="EMBL" id="KAJ3842363.1"/>
    </source>
</evidence>
<feature type="region of interest" description="Disordered" evidence="1">
    <location>
        <begin position="895"/>
        <end position="945"/>
    </location>
</feature>
<feature type="compositionally biased region" description="Basic and acidic residues" evidence="1">
    <location>
        <begin position="59"/>
        <end position="70"/>
    </location>
</feature>
<protein>
    <submittedName>
        <fullName evidence="2">Uncharacterized protein</fullName>
    </submittedName>
</protein>
<evidence type="ECO:0000313" key="3">
    <source>
        <dbReference type="Proteomes" id="UP001163846"/>
    </source>
</evidence>
<feature type="compositionally biased region" description="Polar residues" evidence="1">
    <location>
        <begin position="767"/>
        <end position="781"/>
    </location>
</feature>
<comment type="caution">
    <text evidence="2">The sequence shown here is derived from an EMBL/GenBank/DDBJ whole genome shotgun (WGS) entry which is preliminary data.</text>
</comment>
<feature type="compositionally biased region" description="Pro residues" evidence="1">
    <location>
        <begin position="455"/>
        <end position="468"/>
    </location>
</feature>
<feature type="compositionally biased region" description="Basic residues" evidence="1">
    <location>
        <begin position="570"/>
        <end position="585"/>
    </location>
</feature>
<feature type="compositionally biased region" description="Low complexity" evidence="1">
    <location>
        <begin position="412"/>
        <end position="424"/>
    </location>
</feature>
<feature type="compositionally biased region" description="Low complexity" evidence="1">
    <location>
        <begin position="344"/>
        <end position="356"/>
    </location>
</feature>
<feature type="compositionally biased region" description="Low complexity" evidence="1">
    <location>
        <begin position="261"/>
        <end position="270"/>
    </location>
</feature>
<feature type="compositionally biased region" description="Basic and acidic residues" evidence="1">
    <location>
        <begin position="125"/>
        <end position="135"/>
    </location>
</feature>
<feature type="compositionally biased region" description="Basic and acidic residues" evidence="1">
    <location>
        <begin position="1405"/>
        <end position="1422"/>
    </location>
</feature>
<feature type="compositionally biased region" description="Basic residues" evidence="1">
    <location>
        <begin position="219"/>
        <end position="229"/>
    </location>
</feature>
<feature type="compositionally biased region" description="Basic residues" evidence="1">
    <location>
        <begin position="306"/>
        <end position="318"/>
    </location>
</feature>
<feature type="compositionally biased region" description="Low complexity" evidence="1">
    <location>
        <begin position="895"/>
        <end position="917"/>
    </location>
</feature>
<feature type="region of interest" description="Disordered" evidence="1">
    <location>
        <begin position="1329"/>
        <end position="1434"/>
    </location>
</feature>
<feature type="compositionally biased region" description="Low complexity" evidence="1">
    <location>
        <begin position="509"/>
        <end position="527"/>
    </location>
</feature>
<feature type="region of interest" description="Disordered" evidence="1">
    <location>
        <begin position="1463"/>
        <end position="1587"/>
    </location>
</feature>
<feature type="region of interest" description="Disordered" evidence="1">
    <location>
        <begin position="1158"/>
        <end position="1212"/>
    </location>
</feature>
<feature type="compositionally biased region" description="Polar residues" evidence="1">
    <location>
        <begin position="1029"/>
        <end position="1046"/>
    </location>
</feature>
<feature type="compositionally biased region" description="Polar residues" evidence="1">
    <location>
        <begin position="528"/>
        <end position="546"/>
    </location>
</feature>
<keyword evidence="3" id="KW-1185">Reference proteome</keyword>
<feature type="compositionally biased region" description="Polar residues" evidence="1">
    <location>
        <begin position="748"/>
        <end position="758"/>
    </location>
</feature>
<feature type="compositionally biased region" description="Basic residues" evidence="1">
    <location>
        <begin position="469"/>
        <end position="482"/>
    </location>
</feature>
<feature type="compositionally biased region" description="Low complexity" evidence="1">
    <location>
        <begin position="1081"/>
        <end position="1108"/>
    </location>
</feature>
<dbReference type="EMBL" id="MU806008">
    <property type="protein sequence ID" value="KAJ3842363.1"/>
    <property type="molecule type" value="Genomic_DNA"/>
</dbReference>
<feature type="compositionally biased region" description="Low complexity" evidence="1">
    <location>
        <begin position="1232"/>
        <end position="1245"/>
    </location>
</feature>
<feature type="region of interest" description="Disordered" evidence="1">
    <location>
        <begin position="851"/>
        <end position="882"/>
    </location>
</feature>
<accession>A0AA38PG90</accession>
<gene>
    <name evidence="2" type="ORF">F5878DRAFT_402697</name>
</gene>
<feature type="region of interest" description="Disordered" evidence="1">
    <location>
        <begin position="1225"/>
        <end position="1279"/>
    </location>
</feature>
<feature type="compositionally biased region" description="Polar residues" evidence="1">
    <location>
        <begin position="1367"/>
        <end position="1389"/>
    </location>
</feature>
<feature type="compositionally biased region" description="Basic and acidic residues" evidence="1">
    <location>
        <begin position="357"/>
        <end position="373"/>
    </location>
</feature>
<feature type="compositionally biased region" description="Polar residues" evidence="1">
    <location>
        <begin position="36"/>
        <end position="48"/>
    </location>
</feature>
<feature type="compositionally biased region" description="Polar residues" evidence="1">
    <location>
        <begin position="929"/>
        <end position="945"/>
    </location>
</feature>
<feature type="compositionally biased region" description="Low complexity" evidence="1">
    <location>
        <begin position="859"/>
        <end position="878"/>
    </location>
</feature>
<feature type="region of interest" description="Disordered" evidence="1">
    <location>
        <begin position="994"/>
        <end position="1108"/>
    </location>
</feature>
<feature type="compositionally biased region" description="Polar residues" evidence="1">
    <location>
        <begin position="1007"/>
        <end position="1017"/>
    </location>
</feature>
<feature type="compositionally biased region" description="Polar residues" evidence="1">
    <location>
        <begin position="1548"/>
        <end position="1557"/>
    </location>
</feature>
<feature type="compositionally biased region" description="Polar residues" evidence="1">
    <location>
        <begin position="374"/>
        <end position="386"/>
    </location>
</feature>
<feature type="compositionally biased region" description="Acidic residues" evidence="1">
    <location>
        <begin position="112"/>
        <end position="121"/>
    </location>
</feature>
<evidence type="ECO:0000256" key="1">
    <source>
        <dbReference type="SAM" id="MobiDB-lite"/>
    </source>
</evidence>
<feature type="compositionally biased region" description="Polar residues" evidence="1">
    <location>
        <begin position="1181"/>
        <end position="1198"/>
    </location>
</feature>
<feature type="compositionally biased region" description="Polar residues" evidence="1">
    <location>
        <begin position="483"/>
        <end position="498"/>
    </location>
</feature>
<feature type="region of interest" description="Disordered" evidence="1">
    <location>
        <begin position="726"/>
        <end position="782"/>
    </location>
</feature>
<reference evidence="2" key="1">
    <citation type="submission" date="2022-08" db="EMBL/GenBank/DDBJ databases">
        <authorList>
            <consortium name="DOE Joint Genome Institute"/>
            <person name="Min B."/>
            <person name="Riley R."/>
            <person name="Sierra-Patev S."/>
            <person name="Naranjo-Ortiz M."/>
            <person name="Looney B."/>
            <person name="Konkel Z."/>
            <person name="Slot J.C."/>
            <person name="Sakamoto Y."/>
            <person name="Steenwyk J.L."/>
            <person name="Rokas A."/>
            <person name="Carro J."/>
            <person name="Camarero S."/>
            <person name="Ferreira P."/>
            <person name="Molpeceres G."/>
            <person name="Ruiz-Duenas F.J."/>
            <person name="Serrano A."/>
            <person name="Henrissat B."/>
            <person name="Drula E."/>
            <person name="Hughes K.W."/>
            <person name="Mata J.L."/>
            <person name="Ishikawa N.K."/>
            <person name="Vargas-Isla R."/>
            <person name="Ushijima S."/>
            <person name="Smith C.A."/>
            <person name="Ahrendt S."/>
            <person name="Andreopoulos W."/>
            <person name="He G."/>
            <person name="Labutti K."/>
            <person name="Lipzen A."/>
            <person name="Ng V."/>
            <person name="Sandor L."/>
            <person name="Barry K."/>
            <person name="Martinez A.T."/>
            <person name="Xiao Y."/>
            <person name="Gibbons J.G."/>
            <person name="Terashima K."/>
            <person name="Hibbett D.S."/>
            <person name="Grigoriev I.V."/>
        </authorList>
    </citation>
    <scope>NUCLEOTIDE SEQUENCE</scope>
    <source>
        <strain evidence="2">TFB9207</strain>
    </source>
</reference>
<feature type="compositionally biased region" description="Basic and acidic residues" evidence="1">
    <location>
        <begin position="1463"/>
        <end position="1474"/>
    </location>
</feature>
<organism evidence="2 3">
    <name type="scientific">Lentinula raphanica</name>
    <dbReference type="NCBI Taxonomy" id="153919"/>
    <lineage>
        <taxon>Eukaryota</taxon>
        <taxon>Fungi</taxon>
        <taxon>Dikarya</taxon>
        <taxon>Basidiomycota</taxon>
        <taxon>Agaricomycotina</taxon>
        <taxon>Agaricomycetes</taxon>
        <taxon>Agaricomycetidae</taxon>
        <taxon>Agaricales</taxon>
        <taxon>Marasmiineae</taxon>
        <taxon>Omphalotaceae</taxon>
        <taxon>Lentinula</taxon>
    </lineage>
</organism>
<feature type="compositionally biased region" description="Basic and acidic residues" evidence="1">
    <location>
        <begin position="601"/>
        <end position="616"/>
    </location>
</feature>
<feature type="compositionally biased region" description="Polar residues" evidence="1">
    <location>
        <begin position="1423"/>
        <end position="1433"/>
    </location>
</feature>